<evidence type="ECO:0000313" key="1">
    <source>
        <dbReference type="EMBL" id="GAK46667.1"/>
    </source>
</evidence>
<reference evidence="1 2" key="1">
    <citation type="submission" date="2014-07" db="EMBL/GenBank/DDBJ databases">
        <title>Tepidicaulis marinum gen. nov., sp. nov., a novel marine bacterium denitrifying nitrate to nitrous oxide strictly under microaerobic conditions.</title>
        <authorList>
            <person name="Takeuchi M."/>
            <person name="Yamagishi T."/>
            <person name="Kamagata Y."/>
            <person name="Oshima K."/>
            <person name="Hattori M."/>
            <person name="Katayama T."/>
            <person name="Hanada S."/>
            <person name="Tamaki H."/>
            <person name="Marumo K."/>
            <person name="Maeda H."/>
            <person name="Nedachi M."/>
            <person name="Iwasaki W."/>
            <person name="Suwa Y."/>
            <person name="Sakata S."/>
        </authorList>
    </citation>
    <scope>NUCLEOTIDE SEQUENCE [LARGE SCALE GENOMIC DNA]</scope>
    <source>
        <strain evidence="1 2">MA2</strain>
    </source>
</reference>
<name>A0A081BF49_9HYPH</name>
<gene>
    <name evidence="1" type="ORF">M2A_3166</name>
</gene>
<dbReference type="STRING" id="1333998.M2A_3166"/>
<dbReference type="Proteomes" id="UP000028702">
    <property type="component" value="Unassembled WGS sequence"/>
</dbReference>
<dbReference type="EMBL" id="BBIO01000023">
    <property type="protein sequence ID" value="GAK46667.1"/>
    <property type="molecule type" value="Genomic_DNA"/>
</dbReference>
<organism evidence="1 2">
    <name type="scientific">Tepidicaulis marinus</name>
    <dbReference type="NCBI Taxonomy" id="1333998"/>
    <lineage>
        <taxon>Bacteria</taxon>
        <taxon>Pseudomonadati</taxon>
        <taxon>Pseudomonadota</taxon>
        <taxon>Alphaproteobacteria</taxon>
        <taxon>Hyphomicrobiales</taxon>
        <taxon>Parvibaculaceae</taxon>
        <taxon>Tepidicaulis</taxon>
    </lineage>
</organism>
<comment type="caution">
    <text evidence="1">The sequence shown here is derived from an EMBL/GenBank/DDBJ whole genome shotgun (WGS) entry which is preliminary data.</text>
</comment>
<dbReference type="AlphaFoldDB" id="A0A081BF49"/>
<keyword evidence="2" id="KW-1185">Reference proteome</keyword>
<accession>A0A081BF49</accession>
<sequence length="110" mass="12655">MTNEIGRIEGDDGPCRQVFHVRLTENLLPFKARVHDALALLARSSFLPERHEVYPAKYAQLRLFKTRVYVGPEAKEDFDSLALTTDLTHNDIIAFALFALWKREKQRNAA</sequence>
<protein>
    <submittedName>
        <fullName evidence="1">Uncharacterized protein</fullName>
    </submittedName>
</protein>
<proteinExistence type="predicted"/>
<evidence type="ECO:0000313" key="2">
    <source>
        <dbReference type="Proteomes" id="UP000028702"/>
    </source>
</evidence>